<organism evidence="5 6">
    <name type="scientific">Mesosutterella multiformis</name>
    <dbReference type="NCBI Taxonomy" id="2259133"/>
    <lineage>
        <taxon>Bacteria</taxon>
        <taxon>Pseudomonadati</taxon>
        <taxon>Pseudomonadota</taxon>
        <taxon>Betaproteobacteria</taxon>
        <taxon>Burkholderiales</taxon>
        <taxon>Sutterellaceae</taxon>
        <taxon>Mesosutterella</taxon>
    </lineage>
</organism>
<dbReference type="GO" id="GO:0003677">
    <property type="term" value="F:DNA binding"/>
    <property type="evidence" value="ECO:0007669"/>
    <property type="project" value="UniProtKB-KW"/>
</dbReference>
<evidence type="ECO:0000313" key="5">
    <source>
        <dbReference type="EMBL" id="GBO93801.1"/>
    </source>
</evidence>
<evidence type="ECO:0000256" key="2">
    <source>
        <dbReference type="ARBA" id="ARBA00023125"/>
    </source>
</evidence>
<name>A0A388SEC9_9BURK</name>
<dbReference type="InterPro" id="IPR036390">
    <property type="entry name" value="WH_DNA-bd_sf"/>
</dbReference>
<dbReference type="PROSITE" id="PS51063">
    <property type="entry name" value="HTH_CRP_2"/>
    <property type="match status" value="1"/>
</dbReference>
<keyword evidence="3" id="KW-0804">Transcription</keyword>
<keyword evidence="6" id="KW-1185">Reference proteome</keyword>
<dbReference type="InterPro" id="IPR018490">
    <property type="entry name" value="cNMP-bd_dom_sf"/>
</dbReference>
<dbReference type="RefSeq" id="WP_116270104.1">
    <property type="nucleotide sequence ID" value="NZ_BGZJ01000001.1"/>
</dbReference>
<sequence>MRQIFQNLPWVQPAVPPVIASLYERRGVLQKVKRNQVLKAGGDNPKSFLLVRGLCVYRIASAIKGSSSILSLIPPGRSMCDISAAVDERVNVETVAWRDCVVYAMPPRTLSEEMSKDPEFGKAVLADVTAKEESYIEGMVANFTLDPQSRLRTLFKVLITSYGIPIRDDWTVIPLLLNNSQYGQVVNLSRVSVSRIFSQWEAAGLIRKDRRSISVRKELFSDLYDWIDGKGAAEATYLTGYGKP</sequence>
<dbReference type="SUPFAM" id="SSF51206">
    <property type="entry name" value="cAMP-binding domain-like"/>
    <property type="match status" value="1"/>
</dbReference>
<dbReference type="SUPFAM" id="SSF46785">
    <property type="entry name" value="Winged helix' DNA-binding domain"/>
    <property type="match status" value="1"/>
</dbReference>
<gene>
    <name evidence="5" type="ORF">MESMUL_11550</name>
</gene>
<reference evidence="5 6" key="1">
    <citation type="journal article" date="2018" name="Int. J. Syst. Evol. Microbiol.">
        <title>Mesosutterella multiformis gen. nov., sp. nov., a member of the family Sutterellaceae and Sutterella megalosphaeroides sp. nov., isolated from human faeces.</title>
        <authorList>
            <person name="Sakamoto M."/>
            <person name="Ikeyama N."/>
            <person name="Kunihiro T."/>
            <person name="Iino T."/>
            <person name="Yuki M."/>
            <person name="Ohkuma M."/>
        </authorList>
    </citation>
    <scope>NUCLEOTIDE SEQUENCE [LARGE SCALE GENOMIC DNA]</scope>
    <source>
        <strain evidence="5 6">4NBBH2</strain>
    </source>
</reference>
<evidence type="ECO:0000259" key="4">
    <source>
        <dbReference type="PROSITE" id="PS51063"/>
    </source>
</evidence>
<proteinExistence type="predicted"/>
<accession>A0A401LGW6</accession>
<protein>
    <recommendedName>
        <fullName evidence="4">HTH crp-type domain-containing protein</fullName>
    </recommendedName>
</protein>
<dbReference type="AlphaFoldDB" id="A0A388SEC9"/>
<dbReference type="InterPro" id="IPR012318">
    <property type="entry name" value="HTH_CRP"/>
</dbReference>
<accession>A0A388SEC9</accession>
<dbReference type="OrthoDB" id="9152673at2"/>
<evidence type="ECO:0000256" key="1">
    <source>
        <dbReference type="ARBA" id="ARBA00023015"/>
    </source>
</evidence>
<evidence type="ECO:0000313" key="6">
    <source>
        <dbReference type="Proteomes" id="UP000266091"/>
    </source>
</evidence>
<keyword evidence="2" id="KW-0238">DNA-binding</keyword>
<comment type="caution">
    <text evidence="5">The sequence shown here is derived from an EMBL/GenBank/DDBJ whole genome shotgun (WGS) entry which is preliminary data.</text>
</comment>
<dbReference type="EMBL" id="BGZJ01000001">
    <property type="protein sequence ID" value="GBO93801.1"/>
    <property type="molecule type" value="Genomic_DNA"/>
</dbReference>
<dbReference type="SMART" id="SM00419">
    <property type="entry name" value="HTH_CRP"/>
    <property type="match status" value="1"/>
</dbReference>
<keyword evidence="1" id="KW-0805">Transcription regulation</keyword>
<feature type="domain" description="HTH crp-type" evidence="4">
    <location>
        <begin position="145"/>
        <end position="219"/>
    </location>
</feature>
<dbReference type="GO" id="GO:0006355">
    <property type="term" value="P:regulation of DNA-templated transcription"/>
    <property type="evidence" value="ECO:0007669"/>
    <property type="project" value="InterPro"/>
</dbReference>
<dbReference type="InterPro" id="IPR014710">
    <property type="entry name" value="RmlC-like_jellyroll"/>
</dbReference>
<evidence type="ECO:0000256" key="3">
    <source>
        <dbReference type="ARBA" id="ARBA00023163"/>
    </source>
</evidence>
<dbReference type="Proteomes" id="UP000266091">
    <property type="component" value="Unassembled WGS sequence"/>
</dbReference>
<dbReference type="Pfam" id="PF13545">
    <property type="entry name" value="HTH_Crp_2"/>
    <property type="match status" value="1"/>
</dbReference>
<dbReference type="Gene3D" id="2.60.120.10">
    <property type="entry name" value="Jelly Rolls"/>
    <property type="match status" value="1"/>
</dbReference>